<evidence type="ECO:0000313" key="5">
    <source>
        <dbReference type="Proteomes" id="UP000250443"/>
    </source>
</evidence>
<dbReference type="InterPro" id="IPR050983">
    <property type="entry name" value="GST_Omega/HSP26"/>
</dbReference>
<dbReference type="EMBL" id="UAUF01000014">
    <property type="protein sequence ID" value="SPZ13018.1"/>
    <property type="molecule type" value="Genomic_DNA"/>
</dbReference>
<dbReference type="InterPro" id="IPR010987">
    <property type="entry name" value="Glutathione-S-Trfase_C-like"/>
</dbReference>
<dbReference type="GO" id="GO:0004364">
    <property type="term" value="F:glutathione transferase activity"/>
    <property type="evidence" value="ECO:0007669"/>
    <property type="project" value="UniProtKB-EC"/>
</dbReference>
<feature type="domain" description="GST C-terminal" evidence="2">
    <location>
        <begin position="82"/>
        <end position="211"/>
    </location>
</feature>
<keyword evidence="4" id="KW-0808">Transferase</keyword>
<reference evidence="4 5" key="1">
    <citation type="submission" date="2018-06" db="EMBL/GenBank/DDBJ databases">
        <authorList>
            <consortium name="Pathogen Informatics"/>
            <person name="Doyle S."/>
        </authorList>
    </citation>
    <scope>NUCLEOTIDE SEQUENCE [LARGE SCALE GENOMIC DNA]</scope>
    <source>
        <strain evidence="4 5">NCTC11842</strain>
    </source>
</reference>
<dbReference type="Pfam" id="PF13417">
    <property type="entry name" value="GST_N_3"/>
    <property type="match status" value="1"/>
</dbReference>
<evidence type="ECO:0000259" key="2">
    <source>
        <dbReference type="PROSITE" id="PS50405"/>
    </source>
</evidence>
<dbReference type="InterPro" id="IPR036282">
    <property type="entry name" value="Glutathione-S-Trfase_C_sf"/>
</dbReference>
<protein>
    <submittedName>
        <fullName evidence="3 4">Glutathione S-transferase</fullName>
        <ecNumber evidence="4">2.5.1.18</ecNumber>
    </submittedName>
</protein>
<accession>A0A2X2CY89</accession>
<reference evidence="3 6" key="2">
    <citation type="submission" date="2020-10" db="EMBL/GenBank/DDBJ databases">
        <title>Genome sequences of Pseudomonas isolates.</title>
        <authorList>
            <person name="Wessels L."/>
            <person name="Reich F."/>
            <person name="Hammerl J."/>
        </authorList>
    </citation>
    <scope>NUCLEOTIDE SEQUENCE [LARGE SCALE GENOMIC DNA]</scope>
    <source>
        <strain evidence="3 6">20-MO00624-0</strain>
    </source>
</reference>
<proteinExistence type="predicted"/>
<dbReference type="PANTHER" id="PTHR43968:SF6">
    <property type="entry name" value="GLUTATHIONE S-TRANSFERASE OMEGA"/>
    <property type="match status" value="1"/>
</dbReference>
<sequence>MLKLYGFPVSNYYNMVKFALLEKGLEFESVTVFPSQDEQFLAISPCGKIPVLETEHGFISETSVILEYIEETQPGTPLLPTDPFARARVRTLMREIELYIELPARQCYPEVFFGAKVDEAIKEKARHELRSGIATLKRQGSFSPYVAGDTLTLADVYFLYSIDLARGVAEQLFSLDLMAGFPAAQALLDRLKQNAHVQQLYEEKAQSMSSFLAMVRKRLESA</sequence>
<dbReference type="RefSeq" id="WP_010796531.1">
    <property type="nucleotide sequence ID" value="NZ_CP069262.1"/>
</dbReference>
<dbReference type="SUPFAM" id="SSF47616">
    <property type="entry name" value="GST C-terminal domain-like"/>
    <property type="match status" value="1"/>
</dbReference>
<dbReference type="Gene3D" id="3.40.30.10">
    <property type="entry name" value="Glutaredoxin"/>
    <property type="match status" value="1"/>
</dbReference>
<dbReference type="EC" id="2.5.1.18" evidence="4"/>
<dbReference type="PANTHER" id="PTHR43968">
    <property type="match status" value="1"/>
</dbReference>
<dbReference type="InterPro" id="IPR036249">
    <property type="entry name" value="Thioredoxin-like_sf"/>
</dbReference>
<gene>
    <name evidence="3" type="ORF">IRZ65_15220</name>
    <name evidence="4" type="ORF">NCTC11842_04795</name>
</gene>
<feature type="domain" description="GST N-terminal" evidence="1">
    <location>
        <begin position="1"/>
        <end position="77"/>
    </location>
</feature>
<dbReference type="SUPFAM" id="SSF52833">
    <property type="entry name" value="Thioredoxin-like"/>
    <property type="match status" value="1"/>
</dbReference>
<evidence type="ECO:0000313" key="6">
    <source>
        <dbReference type="Proteomes" id="UP000626180"/>
    </source>
</evidence>
<dbReference type="PROSITE" id="PS50404">
    <property type="entry name" value="GST_NTER"/>
    <property type="match status" value="1"/>
</dbReference>
<keyword evidence="6" id="KW-1185">Reference proteome</keyword>
<name>A0A2X2CY89_PSELU</name>
<dbReference type="GO" id="GO:0005737">
    <property type="term" value="C:cytoplasm"/>
    <property type="evidence" value="ECO:0007669"/>
    <property type="project" value="TreeGrafter"/>
</dbReference>
<dbReference type="CDD" id="cd00570">
    <property type="entry name" value="GST_N_family"/>
    <property type="match status" value="1"/>
</dbReference>
<evidence type="ECO:0000259" key="1">
    <source>
        <dbReference type="PROSITE" id="PS50404"/>
    </source>
</evidence>
<dbReference type="PROSITE" id="PS50405">
    <property type="entry name" value="GST_CTER"/>
    <property type="match status" value="1"/>
</dbReference>
<dbReference type="EMBL" id="JADMCD010000008">
    <property type="protein sequence ID" value="MBF8642035.1"/>
    <property type="molecule type" value="Genomic_DNA"/>
</dbReference>
<dbReference type="SFLD" id="SFLDG00358">
    <property type="entry name" value="Main_(cytGST)"/>
    <property type="match status" value="1"/>
</dbReference>
<evidence type="ECO:0000313" key="3">
    <source>
        <dbReference type="EMBL" id="MBF8642035.1"/>
    </source>
</evidence>
<dbReference type="Pfam" id="PF13410">
    <property type="entry name" value="GST_C_2"/>
    <property type="match status" value="1"/>
</dbReference>
<organism evidence="4 5">
    <name type="scientific">Pseudomonas luteola</name>
    <dbReference type="NCBI Taxonomy" id="47886"/>
    <lineage>
        <taxon>Bacteria</taxon>
        <taxon>Pseudomonadati</taxon>
        <taxon>Pseudomonadota</taxon>
        <taxon>Gammaproteobacteria</taxon>
        <taxon>Pseudomonadales</taxon>
        <taxon>Pseudomonadaceae</taxon>
        <taxon>Pseudomonas</taxon>
    </lineage>
</organism>
<dbReference type="Proteomes" id="UP000250443">
    <property type="component" value="Unassembled WGS sequence"/>
</dbReference>
<dbReference type="InterPro" id="IPR004045">
    <property type="entry name" value="Glutathione_S-Trfase_N"/>
</dbReference>
<evidence type="ECO:0000313" key="4">
    <source>
        <dbReference type="EMBL" id="SPZ13018.1"/>
    </source>
</evidence>
<dbReference type="Proteomes" id="UP000626180">
    <property type="component" value="Unassembled WGS sequence"/>
</dbReference>
<dbReference type="SFLD" id="SFLDS00019">
    <property type="entry name" value="Glutathione_Transferase_(cytos"/>
    <property type="match status" value="1"/>
</dbReference>
<dbReference type="Gene3D" id="1.20.1050.10">
    <property type="match status" value="1"/>
</dbReference>
<dbReference type="InterPro" id="IPR040079">
    <property type="entry name" value="Glutathione_S-Trfase"/>
</dbReference>
<dbReference type="AlphaFoldDB" id="A0A2X2CY89"/>